<dbReference type="EMBL" id="QRDZ01000007">
    <property type="protein sequence ID" value="RED84007.1"/>
    <property type="molecule type" value="Genomic_DNA"/>
</dbReference>
<keyword evidence="2" id="KW-1185">Reference proteome</keyword>
<dbReference type="Gene3D" id="3.40.390.10">
    <property type="entry name" value="Collagenase (Catalytic Domain)"/>
    <property type="match status" value="1"/>
</dbReference>
<dbReference type="RefSeq" id="WP_116060640.1">
    <property type="nucleotide sequence ID" value="NZ_QRDZ01000007.1"/>
</dbReference>
<reference evidence="1 2" key="1">
    <citation type="submission" date="2018-07" db="EMBL/GenBank/DDBJ databases">
        <title>Genomic Encyclopedia of Type Strains, Phase III (KMG-III): the genomes of soil and plant-associated and newly described type strains.</title>
        <authorList>
            <person name="Whitman W."/>
        </authorList>
    </citation>
    <scope>NUCLEOTIDE SEQUENCE [LARGE SCALE GENOMIC DNA]</scope>
    <source>
        <strain evidence="1 2">CECT 7287</strain>
    </source>
</reference>
<sequence>MKRHLLSFIALFLVFVTFNTTISSAHHYRWMIMDPAKHAGSAGFNNIFLSIFNNGYTEYGYTPGVSIAPQIVAAFNAWTSKIPQTNFRDISSTDDIKVVQISSTSTSCQLSAAACLDVTLRALDSDRNAHFNVTGTIFIRDTYAGSDALEILLHEIGHALGFHEGYVDSTGACNNALTSVMDAWRCDKLSEPSTTDVNDYNNVMGGLIGTATDISHTWVGNQLNLSFKDNAIGEYNYWVHYYKVGDTTLLKAANVTKDIGLVKGITTSTSHVAKDRIITENLLFSKAGRPSGQYKAVIKTYYRNNFSRNGPEVTYYFNI</sequence>
<evidence type="ECO:0000313" key="1">
    <source>
        <dbReference type="EMBL" id="RED84007.1"/>
    </source>
</evidence>
<dbReference type="InterPro" id="IPR024079">
    <property type="entry name" value="MetalloPept_cat_dom_sf"/>
</dbReference>
<dbReference type="OrthoDB" id="2467676at2"/>
<dbReference type="AlphaFoldDB" id="A0A3D9KDX9"/>
<proteinExistence type="predicted"/>
<comment type="caution">
    <text evidence="1">The sequence shown here is derived from an EMBL/GenBank/DDBJ whole genome shotgun (WGS) entry which is preliminary data.</text>
</comment>
<organism evidence="1 2">
    <name type="scientific">Cohnella phaseoli</name>
    <dbReference type="NCBI Taxonomy" id="456490"/>
    <lineage>
        <taxon>Bacteria</taxon>
        <taxon>Bacillati</taxon>
        <taxon>Bacillota</taxon>
        <taxon>Bacilli</taxon>
        <taxon>Bacillales</taxon>
        <taxon>Paenibacillaceae</taxon>
        <taxon>Cohnella</taxon>
    </lineage>
</organism>
<dbReference type="GO" id="GO:0008237">
    <property type="term" value="F:metallopeptidase activity"/>
    <property type="evidence" value="ECO:0007669"/>
    <property type="project" value="InterPro"/>
</dbReference>
<name>A0A3D9KDX9_9BACL</name>
<accession>A0A3D9KDX9</accession>
<gene>
    <name evidence="1" type="ORF">DFP98_107115</name>
</gene>
<evidence type="ECO:0000313" key="2">
    <source>
        <dbReference type="Proteomes" id="UP000256977"/>
    </source>
</evidence>
<protein>
    <submittedName>
        <fullName evidence="1">Uncharacterized protein</fullName>
    </submittedName>
</protein>
<dbReference type="Proteomes" id="UP000256977">
    <property type="component" value="Unassembled WGS sequence"/>
</dbReference>
<dbReference type="SUPFAM" id="SSF55486">
    <property type="entry name" value="Metalloproteases ('zincins'), catalytic domain"/>
    <property type="match status" value="1"/>
</dbReference>